<dbReference type="AlphaFoldDB" id="A0A815QCZ7"/>
<reference evidence="1" key="1">
    <citation type="submission" date="2021-02" db="EMBL/GenBank/DDBJ databases">
        <authorList>
            <person name="Nowell W R."/>
        </authorList>
    </citation>
    <scope>NUCLEOTIDE SEQUENCE</scope>
</reference>
<dbReference type="Proteomes" id="UP000663829">
    <property type="component" value="Unassembled WGS sequence"/>
</dbReference>
<organism evidence="1 3">
    <name type="scientific">Didymodactylos carnosus</name>
    <dbReference type="NCBI Taxonomy" id="1234261"/>
    <lineage>
        <taxon>Eukaryota</taxon>
        <taxon>Metazoa</taxon>
        <taxon>Spiralia</taxon>
        <taxon>Gnathifera</taxon>
        <taxon>Rotifera</taxon>
        <taxon>Eurotatoria</taxon>
        <taxon>Bdelloidea</taxon>
        <taxon>Philodinida</taxon>
        <taxon>Philodinidae</taxon>
        <taxon>Didymodactylos</taxon>
    </lineage>
</organism>
<name>A0A815QCZ7_9BILA</name>
<dbReference type="EMBL" id="CAJNOQ010019963">
    <property type="protein sequence ID" value="CAF1460462.1"/>
    <property type="molecule type" value="Genomic_DNA"/>
</dbReference>
<gene>
    <name evidence="1" type="ORF">GPM918_LOCUS35060</name>
    <name evidence="2" type="ORF">SRO942_LOCUS35774</name>
</gene>
<evidence type="ECO:0000313" key="2">
    <source>
        <dbReference type="EMBL" id="CAF4330853.1"/>
    </source>
</evidence>
<sequence>MGTDHSADDHFAGKKASDTDMCIEIGGINSENELIKTSKPGFVHIRWNPIKETLKSKPYSNDQNNQRYINGFKIKQNVSNFVEYNFEMGNIQLDKTKAIQPTSESAALEAKFSSFSDVPTSQSFSDALTDVLNVQQ</sequence>
<proteinExistence type="predicted"/>
<evidence type="ECO:0000313" key="1">
    <source>
        <dbReference type="EMBL" id="CAF1460462.1"/>
    </source>
</evidence>
<dbReference type="Proteomes" id="UP000681722">
    <property type="component" value="Unassembled WGS sequence"/>
</dbReference>
<evidence type="ECO:0000313" key="3">
    <source>
        <dbReference type="Proteomes" id="UP000663829"/>
    </source>
</evidence>
<keyword evidence="3" id="KW-1185">Reference proteome</keyword>
<comment type="caution">
    <text evidence="1">The sequence shown here is derived from an EMBL/GenBank/DDBJ whole genome shotgun (WGS) entry which is preliminary data.</text>
</comment>
<dbReference type="EMBL" id="CAJOBC010085421">
    <property type="protein sequence ID" value="CAF4330853.1"/>
    <property type="molecule type" value="Genomic_DNA"/>
</dbReference>
<accession>A0A815QCZ7</accession>
<protein>
    <submittedName>
        <fullName evidence="1">Uncharacterized protein</fullName>
    </submittedName>
</protein>